<keyword evidence="4" id="KW-1185">Reference proteome</keyword>
<protein>
    <submittedName>
        <fullName evidence="3">Retrovirus-related Pol polyprotein from transposon 17.6</fullName>
    </submittedName>
</protein>
<dbReference type="Proteomes" id="UP000257109">
    <property type="component" value="Unassembled WGS sequence"/>
</dbReference>
<evidence type="ECO:0000313" key="4">
    <source>
        <dbReference type="Proteomes" id="UP000257109"/>
    </source>
</evidence>
<gene>
    <name evidence="3" type="primary">pol</name>
    <name evidence="3" type="ORF">CR513_35763</name>
</gene>
<dbReference type="InterPro" id="IPR053134">
    <property type="entry name" value="RNA-dir_DNA_polymerase"/>
</dbReference>
<dbReference type="Pfam" id="PF00078">
    <property type="entry name" value="RVT_1"/>
    <property type="match status" value="1"/>
</dbReference>
<dbReference type="Gene3D" id="3.30.70.270">
    <property type="match status" value="1"/>
</dbReference>
<comment type="caution">
    <text evidence="3">The sequence shown here is derived from an EMBL/GenBank/DDBJ whole genome shotgun (WGS) entry which is preliminary data.</text>
</comment>
<dbReference type="InterPro" id="IPR043128">
    <property type="entry name" value="Rev_trsase/Diguanyl_cyclase"/>
</dbReference>
<dbReference type="InterPro" id="IPR000477">
    <property type="entry name" value="RT_dom"/>
</dbReference>
<evidence type="ECO:0000313" key="3">
    <source>
        <dbReference type="EMBL" id="RDX83322.1"/>
    </source>
</evidence>
<dbReference type="CDD" id="cd01647">
    <property type="entry name" value="RT_LTR"/>
    <property type="match status" value="1"/>
</dbReference>
<organism evidence="3 4">
    <name type="scientific">Mucuna pruriens</name>
    <name type="common">Velvet bean</name>
    <name type="synonym">Dolichos pruriens</name>
    <dbReference type="NCBI Taxonomy" id="157652"/>
    <lineage>
        <taxon>Eukaryota</taxon>
        <taxon>Viridiplantae</taxon>
        <taxon>Streptophyta</taxon>
        <taxon>Embryophyta</taxon>
        <taxon>Tracheophyta</taxon>
        <taxon>Spermatophyta</taxon>
        <taxon>Magnoliopsida</taxon>
        <taxon>eudicotyledons</taxon>
        <taxon>Gunneridae</taxon>
        <taxon>Pentapetalae</taxon>
        <taxon>rosids</taxon>
        <taxon>fabids</taxon>
        <taxon>Fabales</taxon>
        <taxon>Fabaceae</taxon>
        <taxon>Papilionoideae</taxon>
        <taxon>50 kb inversion clade</taxon>
        <taxon>NPAAA clade</taxon>
        <taxon>indigoferoid/millettioid clade</taxon>
        <taxon>Phaseoleae</taxon>
        <taxon>Mucuna</taxon>
    </lineage>
</organism>
<dbReference type="AlphaFoldDB" id="A0A371FYF2"/>
<accession>A0A371FYF2</accession>
<reference evidence="3" key="1">
    <citation type="submission" date="2018-05" db="EMBL/GenBank/DDBJ databases">
        <title>Draft genome of Mucuna pruriens seed.</title>
        <authorList>
            <person name="Nnadi N.E."/>
            <person name="Vos R."/>
            <person name="Hasami M.H."/>
            <person name="Devisetty U.K."/>
            <person name="Aguiy J.C."/>
        </authorList>
    </citation>
    <scope>NUCLEOTIDE SEQUENCE [LARGE SCALE GENOMIC DNA]</scope>
    <source>
        <strain evidence="3">JCA_2017</strain>
    </source>
</reference>
<proteinExistence type="predicted"/>
<evidence type="ECO:0000259" key="2">
    <source>
        <dbReference type="Pfam" id="PF00078"/>
    </source>
</evidence>
<name>A0A371FYF2_MUCPR</name>
<dbReference type="OrthoDB" id="101614at2759"/>
<feature type="non-terminal residue" evidence="3">
    <location>
        <position position="187"/>
    </location>
</feature>
<dbReference type="PANTHER" id="PTHR24559">
    <property type="entry name" value="TRANSPOSON TY3-I GAG-POL POLYPROTEIN"/>
    <property type="match status" value="1"/>
</dbReference>
<feature type="domain" description="Reverse transcriptase" evidence="2">
    <location>
        <begin position="56"/>
        <end position="160"/>
    </location>
</feature>
<evidence type="ECO:0000256" key="1">
    <source>
        <dbReference type="SAM" id="MobiDB-lite"/>
    </source>
</evidence>
<feature type="region of interest" description="Disordered" evidence="1">
    <location>
        <begin position="1"/>
        <end position="47"/>
    </location>
</feature>
<dbReference type="Gene3D" id="3.10.10.10">
    <property type="entry name" value="HIV Type 1 Reverse Transcriptase, subunit A, domain 1"/>
    <property type="match status" value="1"/>
</dbReference>
<dbReference type="InterPro" id="IPR043502">
    <property type="entry name" value="DNA/RNA_pol_sf"/>
</dbReference>
<dbReference type="PANTHER" id="PTHR24559:SF457">
    <property type="entry name" value="RNA-DIRECTED DNA POLYMERASE HOMOLOG"/>
    <property type="match status" value="1"/>
</dbReference>
<dbReference type="SUPFAM" id="SSF56672">
    <property type="entry name" value="DNA/RNA polymerases"/>
    <property type="match status" value="1"/>
</dbReference>
<dbReference type="EMBL" id="QJKJ01007387">
    <property type="protein sequence ID" value="RDX83322.1"/>
    <property type="molecule type" value="Genomic_DNA"/>
</dbReference>
<feature type="non-terminal residue" evidence="3">
    <location>
        <position position="1"/>
    </location>
</feature>
<sequence>MATVEENETRSGLKNQRRSGKTVEDRFPGSGGIAPMGGQHRASPQEGWESVNVQPIRMAPKDKEKTTFITTWGTFCYKVMPFGLKNAGATYQRAMVTLFHGIIHKEVEVYMDDMIAKSKTSGQHIDDLLKLFKRLRKYQLRLNPAKCTFGVGMGKLLGFIVNKRGIELDPDKVKAIQDMPAPKTETE</sequence>